<dbReference type="Proteomes" id="UP000249723">
    <property type="component" value="Unassembled WGS sequence"/>
</dbReference>
<proteinExistence type="predicted"/>
<evidence type="ECO:0000313" key="2">
    <source>
        <dbReference type="Proteomes" id="UP000249723"/>
    </source>
</evidence>
<sequence>MKEAPTQPSYNVADGKRTALSVDDIDRLAALYAKQRTTVCSLKADGHEIVKLPEGNYGHAVLAHDTAQVVVTMLGKIVSIDRSPNRDASRVMRTSNGWADPNCARDKSASSLRHPKGSSWKLCNEYGTNSLKKWLQLHLTKTRCIVCTVEKLFRERILAFNENLAMASFGTSQDYGIIGADGRPSFYLSGNVYHRMGTLAPARGSNPVFAQILFGAPSERIDARIRFFPGWTR</sequence>
<dbReference type="AlphaFoldDB" id="A0A2X0KFL1"/>
<dbReference type="OrthoDB" id="2272314at2759"/>
<reference evidence="2" key="1">
    <citation type="submission" date="2016-10" db="EMBL/GenBank/DDBJ databases">
        <authorList>
            <person name="Jeantristanb JTB J.-T."/>
            <person name="Ricardo R."/>
        </authorList>
    </citation>
    <scope>NUCLEOTIDE SEQUENCE [LARGE SCALE GENOMIC DNA]</scope>
</reference>
<dbReference type="EMBL" id="FMWP01000017">
    <property type="protein sequence ID" value="SCZ91919.1"/>
    <property type="molecule type" value="Genomic_DNA"/>
</dbReference>
<evidence type="ECO:0000313" key="1">
    <source>
        <dbReference type="EMBL" id="SCZ91919.1"/>
    </source>
</evidence>
<keyword evidence="2" id="KW-1185">Reference proteome</keyword>
<accession>A0A2X0KFL1</accession>
<gene>
    <name evidence="1" type="ORF">BZ3500_MVSOF-1268-A1-R1_CHR5-3G08220</name>
</gene>
<organism evidence="1 2">
    <name type="scientific">Microbotryum saponariae</name>
    <dbReference type="NCBI Taxonomy" id="289078"/>
    <lineage>
        <taxon>Eukaryota</taxon>
        <taxon>Fungi</taxon>
        <taxon>Dikarya</taxon>
        <taxon>Basidiomycota</taxon>
        <taxon>Pucciniomycotina</taxon>
        <taxon>Microbotryomycetes</taxon>
        <taxon>Microbotryales</taxon>
        <taxon>Microbotryaceae</taxon>
        <taxon>Microbotryum</taxon>
    </lineage>
</organism>
<name>A0A2X0KFL1_9BASI</name>
<protein>
    <submittedName>
        <fullName evidence="1">BZ3500_MvSof-1268-A1-R1_Chr5-3g08220 protein</fullName>
    </submittedName>
</protein>